<keyword evidence="8" id="KW-1185">Reference proteome</keyword>
<feature type="transmembrane region" description="Helical" evidence="5">
    <location>
        <begin position="414"/>
        <end position="434"/>
    </location>
</feature>
<feature type="transmembrane region" description="Helical" evidence="5">
    <location>
        <begin position="61"/>
        <end position="81"/>
    </location>
</feature>
<feature type="transmembrane region" description="Helical" evidence="5">
    <location>
        <begin position="180"/>
        <end position="200"/>
    </location>
</feature>
<feature type="transmembrane region" description="Helical" evidence="5">
    <location>
        <begin position="351"/>
        <end position="369"/>
    </location>
</feature>
<gene>
    <name evidence="7" type="ORF">JOF47_000650</name>
</gene>
<feature type="transmembrane region" description="Helical" evidence="5">
    <location>
        <begin position="440"/>
        <end position="462"/>
    </location>
</feature>
<dbReference type="Proteomes" id="UP001296993">
    <property type="component" value="Unassembled WGS sequence"/>
</dbReference>
<dbReference type="PANTHER" id="PTHR42718:SF35">
    <property type="entry name" value="BLL0718 PROTEIN"/>
    <property type="match status" value="1"/>
</dbReference>
<keyword evidence="3 5" id="KW-1133">Transmembrane helix</keyword>
<proteinExistence type="predicted"/>
<protein>
    <submittedName>
        <fullName evidence="7">MFS family arabinose efflux permease</fullName>
    </submittedName>
</protein>
<dbReference type="Pfam" id="PF07690">
    <property type="entry name" value="MFS_1"/>
    <property type="match status" value="1"/>
</dbReference>
<evidence type="ECO:0000259" key="6">
    <source>
        <dbReference type="PROSITE" id="PS50850"/>
    </source>
</evidence>
<comment type="subcellular location">
    <subcellularLocation>
        <location evidence="1">Cell membrane</location>
        <topology evidence="1">Multi-pass membrane protein</topology>
    </subcellularLocation>
</comment>
<dbReference type="Gene3D" id="1.20.1720.10">
    <property type="entry name" value="Multidrug resistance protein D"/>
    <property type="match status" value="1"/>
</dbReference>
<feature type="transmembrane region" description="Helical" evidence="5">
    <location>
        <begin position="212"/>
        <end position="231"/>
    </location>
</feature>
<feature type="domain" description="Major facilitator superfamily (MFS) profile" evidence="6">
    <location>
        <begin position="27"/>
        <end position="467"/>
    </location>
</feature>
<dbReference type="RefSeq" id="WP_209995918.1">
    <property type="nucleotide sequence ID" value="NZ_BAAAJY010000013.1"/>
</dbReference>
<evidence type="ECO:0000256" key="4">
    <source>
        <dbReference type="ARBA" id="ARBA00023136"/>
    </source>
</evidence>
<feature type="transmembrane region" description="Helical" evidence="5">
    <location>
        <begin position="317"/>
        <end position="339"/>
    </location>
</feature>
<evidence type="ECO:0000256" key="1">
    <source>
        <dbReference type="ARBA" id="ARBA00004651"/>
    </source>
</evidence>
<feature type="transmembrane region" description="Helical" evidence="5">
    <location>
        <begin position="237"/>
        <end position="259"/>
    </location>
</feature>
<feature type="transmembrane region" description="Helical" evidence="5">
    <location>
        <begin position="375"/>
        <end position="402"/>
    </location>
</feature>
<keyword evidence="4 5" id="KW-0472">Membrane</keyword>
<dbReference type="SUPFAM" id="SSF103473">
    <property type="entry name" value="MFS general substrate transporter"/>
    <property type="match status" value="2"/>
</dbReference>
<dbReference type="InterPro" id="IPR036259">
    <property type="entry name" value="MFS_trans_sf"/>
</dbReference>
<evidence type="ECO:0000256" key="5">
    <source>
        <dbReference type="SAM" id="Phobius"/>
    </source>
</evidence>
<name>A0ABS4X9J4_9MICC</name>
<dbReference type="PROSITE" id="PS50850">
    <property type="entry name" value="MFS"/>
    <property type="match status" value="1"/>
</dbReference>
<evidence type="ECO:0000313" key="8">
    <source>
        <dbReference type="Proteomes" id="UP001296993"/>
    </source>
</evidence>
<reference evidence="7 8" key="1">
    <citation type="submission" date="2021-03" db="EMBL/GenBank/DDBJ databases">
        <title>Sequencing the genomes of 1000 actinobacteria strains.</title>
        <authorList>
            <person name="Klenk H.-P."/>
        </authorList>
    </citation>
    <scope>NUCLEOTIDE SEQUENCE [LARGE SCALE GENOMIC DNA]</scope>
    <source>
        <strain evidence="7 8">DSM 15797</strain>
    </source>
</reference>
<feature type="transmembrane region" description="Helical" evidence="5">
    <location>
        <begin position="147"/>
        <end position="168"/>
    </location>
</feature>
<dbReference type="InterPro" id="IPR020846">
    <property type="entry name" value="MFS_dom"/>
</dbReference>
<feature type="transmembrane region" description="Helical" evidence="5">
    <location>
        <begin position="93"/>
        <end position="112"/>
    </location>
</feature>
<dbReference type="EMBL" id="JAGIOF010000001">
    <property type="protein sequence ID" value="MBP2385139.1"/>
    <property type="molecule type" value="Genomic_DNA"/>
</dbReference>
<evidence type="ECO:0000256" key="3">
    <source>
        <dbReference type="ARBA" id="ARBA00022989"/>
    </source>
</evidence>
<sequence>MASNEVREAEAAGPTLPQLKGKKATALVTAMTLLVLVPQLSSTMFAPAIPSIAESLDITTALASQVLSLFLLTGAIAGVVLTRWSDYLGQRRTIFILLAAFGVGSLLCIWSPNLTLLLIGRALQGAASAAFPLSFIVLKKLLAPKTFGLAVGTLTAINGGVAGVDAYFSGLLVESFGFRSIFVVIFLVAIAATIAVRVCVPEDNHATATGKMDWWGASTLSLGLLLLIAYLGQAPTAGWVSAVSLGCLFAAVAAFVAFWNIEKRRSFPLIETAHLRSRHVWPVIATTIFSLAGFVGAGGYTIVLLSQDANIGYGMDAAQSALMYIVPGALAGVLVSPLVGSVAHKFGWLRLLRSGLALTILLLVSVTLLRHNPTAIFFLMLLLGAVFTGIVLTNLNGLGVLLSPDDAPSALPGLNSASFGIGAGLGIGVVASFVNGTESGYVTAMWLSAGFAVLGLVASLCITPKAGQKL</sequence>
<evidence type="ECO:0000256" key="2">
    <source>
        <dbReference type="ARBA" id="ARBA00022692"/>
    </source>
</evidence>
<dbReference type="InterPro" id="IPR011701">
    <property type="entry name" value="MFS"/>
</dbReference>
<keyword evidence="2 5" id="KW-0812">Transmembrane</keyword>
<accession>A0ABS4X9J4</accession>
<feature type="transmembrane region" description="Helical" evidence="5">
    <location>
        <begin position="26"/>
        <end position="49"/>
    </location>
</feature>
<dbReference type="PANTHER" id="PTHR42718">
    <property type="entry name" value="MAJOR FACILITATOR SUPERFAMILY MULTIDRUG TRANSPORTER MFSC"/>
    <property type="match status" value="1"/>
</dbReference>
<evidence type="ECO:0000313" key="7">
    <source>
        <dbReference type="EMBL" id="MBP2385139.1"/>
    </source>
</evidence>
<feature type="transmembrane region" description="Helical" evidence="5">
    <location>
        <begin position="118"/>
        <end position="138"/>
    </location>
</feature>
<comment type="caution">
    <text evidence="7">The sequence shown here is derived from an EMBL/GenBank/DDBJ whole genome shotgun (WGS) entry which is preliminary data.</text>
</comment>
<feature type="transmembrane region" description="Helical" evidence="5">
    <location>
        <begin position="280"/>
        <end position="305"/>
    </location>
</feature>
<dbReference type="Gene3D" id="1.20.1250.20">
    <property type="entry name" value="MFS general substrate transporter like domains"/>
    <property type="match status" value="1"/>
</dbReference>
<organism evidence="7 8">
    <name type="scientific">Paeniglutamicibacter kerguelensis</name>
    <dbReference type="NCBI Taxonomy" id="254788"/>
    <lineage>
        <taxon>Bacteria</taxon>
        <taxon>Bacillati</taxon>
        <taxon>Actinomycetota</taxon>
        <taxon>Actinomycetes</taxon>
        <taxon>Micrococcales</taxon>
        <taxon>Micrococcaceae</taxon>
        <taxon>Paeniglutamicibacter</taxon>
    </lineage>
</organism>